<proteinExistence type="predicted"/>
<feature type="region of interest" description="Disordered" evidence="1">
    <location>
        <begin position="68"/>
        <end position="93"/>
    </location>
</feature>
<dbReference type="EMBL" id="CP009222">
    <property type="protein sequence ID" value="ALC07215.1"/>
    <property type="molecule type" value="Genomic_DNA"/>
</dbReference>
<dbReference type="AlphaFoldDB" id="A0A0M4CIK9"/>
<sequence length="93" mass="10271">MTSTLALEEPLTVFRGARFRLDPTGEQQGILSQQAGAARVAYNMMCTLNKDILEARSQLYSTLIKDGKTKDKAKKELKDAAEKDPSLGLTPVW</sequence>
<organism evidence="3 4">
    <name type="scientific">Corynebacterium deserti GIMN1.010</name>
    <dbReference type="NCBI Taxonomy" id="931089"/>
    <lineage>
        <taxon>Bacteria</taxon>
        <taxon>Bacillati</taxon>
        <taxon>Actinomycetota</taxon>
        <taxon>Actinomycetes</taxon>
        <taxon>Mycobacteriales</taxon>
        <taxon>Corynebacteriaceae</taxon>
        <taxon>Corynebacterium</taxon>
    </lineage>
</organism>
<protein>
    <recommendedName>
        <fullName evidence="2">Transposase putative helix-turn-helix domain-containing protein</fullName>
    </recommendedName>
</protein>
<dbReference type="Proteomes" id="UP000068067">
    <property type="component" value="Plasmid pCdes2"/>
</dbReference>
<reference evidence="3 4" key="1">
    <citation type="submission" date="2014-08" db="EMBL/GenBank/DDBJ databases">
        <title>Complete genome sequence of Corynebacterium deserti GIMN1.010 (=DSM 45689), isolated from desert sand in western China.</title>
        <authorList>
            <person name="Ruckert C."/>
            <person name="Albersmeier A."/>
            <person name="Kalinowski J."/>
        </authorList>
    </citation>
    <scope>NUCLEOTIDE SEQUENCE [LARGE SCALE GENOMIC DNA]</scope>
    <source>
        <strain evidence="3 4">GIMN1.010</strain>
        <plasmid evidence="3 4">pCdes2</plasmid>
    </source>
</reference>
<feature type="compositionally biased region" description="Basic and acidic residues" evidence="1">
    <location>
        <begin position="68"/>
        <end position="85"/>
    </location>
</feature>
<gene>
    <name evidence="3" type="ORF">CDES_14590</name>
</gene>
<dbReference type="RefSeq" id="WP_053546297.1">
    <property type="nucleotide sequence ID" value="NZ_CP009222.1"/>
</dbReference>
<dbReference type="OrthoDB" id="6230307at2"/>
<dbReference type="KEGG" id="cdx:CDES_14590"/>
<name>A0A0M4CIK9_9CORY</name>
<dbReference type="PATRIC" id="fig|931089.4.peg.2930"/>
<dbReference type="InterPro" id="IPR021027">
    <property type="entry name" value="Transposase_put_HTH"/>
</dbReference>
<dbReference type="Pfam" id="PF12323">
    <property type="entry name" value="HTH_OrfB_IS605"/>
    <property type="match status" value="1"/>
</dbReference>
<evidence type="ECO:0000259" key="2">
    <source>
        <dbReference type="Pfam" id="PF12323"/>
    </source>
</evidence>
<feature type="domain" description="Transposase putative helix-turn-helix" evidence="2">
    <location>
        <begin position="15"/>
        <end position="56"/>
    </location>
</feature>
<accession>A0A0M4CIK9</accession>
<geneLocation type="plasmid" evidence="3 4">
    <name>pCdes2</name>
</geneLocation>
<evidence type="ECO:0000256" key="1">
    <source>
        <dbReference type="SAM" id="MobiDB-lite"/>
    </source>
</evidence>
<evidence type="ECO:0000313" key="3">
    <source>
        <dbReference type="EMBL" id="ALC07215.1"/>
    </source>
</evidence>
<evidence type="ECO:0000313" key="4">
    <source>
        <dbReference type="Proteomes" id="UP000068067"/>
    </source>
</evidence>
<keyword evidence="4" id="KW-1185">Reference proteome</keyword>
<keyword evidence="3" id="KW-0614">Plasmid</keyword>